<dbReference type="SUPFAM" id="SSF52540">
    <property type="entry name" value="P-loop containing nucleoside triphosphate hydrolases"/>
    <property type="match status" value="1"/>
</dbReference>
<dbReference type="CDD" id="cd02024">
    <property type="entry name" value="NRK1"/>
    <property type="match status" value="1"/>
</dbReference>
<gene>
    <name evidence="1" type="ORF">SmJEL517_g04591</name>
</gene>
<evidence type="ECO:0008006" key="3">
    <source>
        <dbReference type="Google" id="ProtNLM"/>
    </source>
</evidence>
<dbReference type="GeneID" id="42005816"/>
<dbReference type="RefSeq" id="XP_031023512.1">
    <property type="nucleotide sequence ID" value="XM_031170519.1"/>
</dbReference>
<accession>A0A507BZH9</accession>
<dbReference type="EMBL" id="QEAO01000032">
    <property type="protein sequence ID" value="TPX32269.1"/>
    <property type="molecule type" value="Genomic_DNA"/>
</dbReference>
<reference evidence="1 2" key="1">
    <citation type="journal article" date="2019" name="Sci. Rep.">
        <title>Comparative genomics of chytrid fungi reveal insights into the obligate biotrophic and pathogenic lifestyle of Synchytrium endobioticum.</title>
        <authorList>
            <person name="van de Vossenberg B.T.L.H."/>
            <person name="Warris S."/>
            <person name="Nguyen H.D.T."/>
            <person name="van Gent-Pelzer M.P.E."/>
            <person name="Joly D.L."/>
            <person name="van de Geest H.C."/>
            <person name="Bonants P.J.M."/>
            <person name="Smith D.S."/>
            <person name="Levesque C.A."/>
            <person name="van der Lee T.A.J."/>
        </authorList>
    </citation>
    <scope>NUCLEOTIDE SEQUENCE [LARGE SCALE GENOMIC DNA]</scope>
    <source>
        <strain evidence="1 2">JEL517</strain>
    </source>
</reference>
<dbReference type="InterPro" id="IPR027417">
    <property type="entry name" value="P-loop_NTPase"/>
</dbReference>
<dbReference type="Gene3D" id="3.40.50.300">
    <property type="entry name" value="P-loop containing nucleotide triphosphate hydrolases"/>
    <property type="match status" value="1"/>
</dbReference>
<dbReference type="OrthoDB" id="10041966at2759"/>
<proteinExistence type="predicted"/>
<keyword evidence="2" id="KW-1185">Reference proteome</keyword>
<dbReference type="Proteomes" id="UP000319731">
    <property type="component" value="Unassembled WGS sequence"/>
</dbReference>
<comment type="caution">
    <text evidence="1">The sequence shown here is derived from an EMBL/GenBank/DDBJ whole genome shotgun (WGS) entry which is preliminary data.</text>
</comment>
<dbReference type="PANTHER" id="PTHR10285">
    <property type="entry name" value="URIDINE KINASE"/>
    <property type="match status" value="1"/>
</dbReference>
<evidence type="ECO:0000313" key="1">
    <source>
        <dbReference type="EMBL" id="TPX32269.1"/>
    </source>
</evidence>
<name>A0A507BZH9_9FUNG</name>
<dbReference type="AlphaFoldDB" id="A0A507BZH9"/>
<sequence>MRTVIVGIGGASCSGKSTLSEWLTRIFANSAIYHMDKHFKADSYIPVKNGIQDWDCAEAIDFDAFVADLERLPTLPVEHILNPNRPVISDSQVSPTTLQSLQSLVEKSLLNKPPTRFWFLDGFLLYCDKRVINLMDIKIALHTRYEELKRRRGLRAGYQTIEGYWPEPPGYFDNYVWPGYLKYNIPILRATGELPETKADETQEGAEEVVQEVADLEIFNTEVSSVEEVVKQSVHCIMKHLEKC</sequence>
<dbReference type="STRING" id="1806994.A0A507BZH9"/>
<protein>
    <recommendedName>
        <fullName evidence="3">Phosphoribulokinase/uridine kinase domain-containing protein</fullName>
    </recommendedName>
</protein>
<organism evidence="1 2">
    <name type="scientific">Synchytrium microbalum</name>
    <dbReference type="NCBI Taxonomy" id="1806994"/>
    <lineage>
        <taxon>Eukaryota</taxon>
        <taxon>Fungi</taxon>
        <taxon>Fungi incertae sedis</taxon>
        <taxon>Chytridiomycota</taxon>
        <taxon>Chytridiomycota incertae sedis</taxon>
        <taxon>Chytridiomycetes</taxon>
        <taxon>Synchytriales</taxon>
        <taxon>Synchytriaceae</taxon>
        <taxon>Synchytrium</taxon>
    </lineage>
</organism>
<evidence type="ECO:0000313" key="2">
    <source>
        <dbReference type="Proteomes" id="UP000319731"/>
    </source>
</evidence>